<dbReference type="PROSITE" id="PS51679">
    <property type="entry name" value="SAM_MT_C5"/>
    <property type="match status" value="1"/>
</dbReference>
<dbReference type="EMBL" id="EU016628">
    <property type="protein sequence ID" value="ABZ08413.1"/>
    <property type="molecule type" value="Genomic_DNA"/>
</dbReference>
<evidence type="ECO:0000256" key="4">
    <source>
        <dbReference type="ARBA" id="ARBA00022691"/>
    </source>
</evidence>
<dbReference type="InterPro" id="IPR029063">
    <property type="entry name" value="SAM-dependent_MTases_sf"/>
</dbReference>
<dbReference type="GO" id="GO:0032259">
    <property type="term" value="P:methylation"/>
    <property type="evidence" value="ECO:0007669"/>
    <property type="project" value="UniProtKB-KW"/>
</dbReference>
<evidence type="ECO:0000313" key="6">
    <source>
        <dbReference type="EMBL" id="ABZ08413.1"/>
    </source>
</evidence>
<evidence type="ECO:0000256" key="1">
    <source>
        <dbReference type="ARBA" id="ARBA00011975"/>
    </source>
</evidence>
<dbReference type="SUPFAM" id="SSF53335">
    <property type="entry name" value="S-adenosyl-L-methionine-dependent methyltransferases"/>
    <property type="match status" value="1"/>
</dbReference>
<dbReference type="Pfam" id="PF00145">
    <property type="entry name" value="DNA_methylase"/>
    <property type="match status" value="1"/>
</dbReference>
<gene>
    <name evidence="6" type="ORF">ALOHA_HF4000APKG3B16ctg1g6</name>
</gene>
<protein>
    <recommendedName>
        <fullName evidence="1">DNA (cytosine-5-)-methyltransferase</fullName>
        <ecNumber evidence="1">2.1.1.37</ecNumber>
    </recommendedName>
</protein>
<dbReference type="PROSITE" id="PS00095">
    <property type="entry name" value="C5_MTASE_2"/>
    <property type="match status" value="1"/>
</dbReference>
<dbReference type="EC" id="2.1.1.37" evidence="1"/>
<accession>B3T754</accession>
<dbReference type="PRINTS" id="PR00105">
    <property type="entry name" value="C5METTRFRASE"/>
</dbReference>
<evidence type="ECO:0000256" key="3">
    <source>
        <dbReference type="ARBA" id="ARBA00022679"/>
    </source>
</evidence>
<comment type="similarity">
    <text evidence="5">Belongs to the class I-like SAM-binding methyltransferase superfamily. C5-methyltransferase family.</text>
</comment>
<dbReference type="GO" id="GO:0003886">
    <property type="term" value="F:DNA (cytosine-5-)-methyltransferase activity"/>
    <property type="evidence" value="ECO:0007669"/>
    <property type="project" value="UniProtKB-EC"/>
</dbReference>
<evidence type="ECO:0000256" key="5">
    <source>
        <dbReference type="RuleBase" id="RU000416"/>
    </source>
</evidence>
<dbReference type="PANTHER" id="PTHR10629:SF52">
    <property type="entry name" value="DNA (CYTOSINE-5)-METHYLTRANSFERASE 1"/>
    <property type="match status" value="1"/>
</dbReference>
<dbReference type="AlphaFoldDB" id="B3T754"/>
<dbReference type="InterPro" id="IPR050390">
    <property type="entry name" value="C5-Methyltransferase"/>
</dbReference>
<dbReference type="InterPro" id="IPR018117">
    <property type="entry name" value="C5_DNA_meth_AS"/>
</dbReference>
<evidence type="ECO:0000256" key="2">
    <source>
        <dbReference type="ARBA" id="ARBA00022603"/>
    </source>
</evidence>
<organism evidence="6">
    <name type="scientific">uncultured marine crenarchaeote HF4000_APKG3B16</name>
    <dbReference type="NCBI Taxonomy" id="455583"/>
    <lineage>
        <taxon>Archaea</taxon>
        <taxon>Nitrososphaerota</taxon>
        <taxon>Nitrososphaeria</taxon>
        <taxon>Nitrosopumilales</taxon>
        <taxon>environmental samples</taxon>
    </lineage>
</organism>
<dbReference type="InterPro" id="IPR031303">
    <property type="entry name" value="C5_meth_CS"/>
</dbReference>
<dbReference type="PROSITE" id="PS00094">
    <property type="entry name" value="C5_MTASE_1"/>
    <property type="match status" value="1"/>
</dbReference>
<proteinExistence type="inferred from homology"/>
<dbReference type="PANTHER" id="PTHR10629">
    <property type="entry name" value="CYTOSINE-SPECIFIC METHYLTRANSFERASE"/>
    <property type="match status" value="1"/>
</dbReference>
<keyword evidence="4" id="KW-0949">S-adenosyl-L-methionine</keyword>
<dbReference type="REBASE" id="21803">
    <property type="entry name" value="M.UcrHFORFAP"/>
</dbReference>
<keyword evidence="3" id="KW-0808">Transferase</keyword>
<dbReference type="InterPro" id="IPR001525">
    <property type="entry name" value="C5_MeTfrase"/>
</dbReference>
<reference evidence="6" key="1">
    <citation type="journal article" date="2008" name="ISME J.">
        <title>Genomic patterns of recombination, clonal divergence and environment in marine microbial populations.</title>
        <authorList>
            <person name="Konstantinidis K.T."/>
            <person name="Delong E.F."/>
        </authorList>
    </citation>
    <scope>NUCLEOTIDE SEQUENCE</scope>
</reference>
<dbReference type="GO" id="GO:0044027">
    <property type="term" value="P:negative regulation of gene expression via chromosomal CpG island methylation"/>
    <property type="evidence" value="ECO:0007669"/>
    <property type="project" value="TreeGrafter"/>
</dbReference>
<dbReference type="Gene3D" id="3.90.120.10">
    <property type="entry name" value="DNA Methylase, subunit A, domain 2"/>
    <property type="match status" value="1"/>
</dbReference>
<keyword evidence="2 6" id="KW-0489">Methyltransferase</keyword>
<dbReference type="GO" id="GO:0003677">
    <property type="term" value="F:DNA binding"/>
    <property type="evidence" value="ECO:0007669"/>
    <property type="project" value="TreeGrafter"/>
</dbReference>
<sequence length="377" mass="42910">MEKPTLISLYSGCGGSALGFQNAGFEITYMNDNNADACYTLKENFEKPSANPDRQVVHRGNVKDVFQFGSADIIEGGFPCQGFSLAGPRKVDDKRNMLYQYLKRAITFANPKFFVAENVKGFVTIGENAKQSFFKKGKIANLGSVASAIVKELEATGAGYNVKYELLDAKDYGLPQDRQRIFIVGVRKDLEYEFEFPKPTHGPGLKPYVTMKDYGIKDIHSLETEVFRDGKSHGVDYFGARYMSRNRLRKWNDVSFTIPADAGQVAADPDSKTMWAKEIEWWFEMCLKEVKDHEWPEFRKNNENKINPNLRRMSWRQCAAIQGFPKDYKFSGDVKSIYRQIGNAVPPPMMQQVAECIKPYFEGKESSFPMRKEKVTA</sequence>
<name>B3T754_9ARCH</name>
<dbReference type="NCBIfam" id="TIGR00675">
    <property type="entry name" value="dcm"/>
    <property type="match status" value="1"/>
</dbReference>
<dbReference type="Gene3D" id="3.40.50.150">
    <property type="entry name" value="Vaccinia Virus protein VP39"/>
    <property type="match status" value="1"/>
</dbReference>